<dbReference type="PROSITE" id="PS51733">
    <property type="entry name" value="BPL_LPL_CATALYTIC"/>
    <property type="match status" value="1"/>
</dbReference>
<reference evidence="3" key="1">
    <citation type="submission" date="2020-10" db="EMBL/GenBank/DDBJ databases">
        <authorList>
            <person name="Gilroy R."/>
        </authorList>
    </citation>
    <scope>NUCLEOTIDE SEQUENCE</scope>
    <source>
        <strain evidence="3">ChiSjej6B24-2974</strain>
    </source>
</reference>
<protein>
    <submittedName>
        <fullName evidence="3">Biotin--[acetyl-CoA-carboxylase] ligase</fullName>
        <ecNumber evidence="3">6.3.4.15</ecNumber>
    </submittedName>
</protein>
<dbReference type="CDD" id="cd16442">
    <property type="entry name" value="BPL"/>
    <property type="match status" value="1"/>
</dbReference>
<accession>A0A9D0ZJX6</accession>
<dbReference type="SUPFAM" id="SSF55681">
    <property type="entry name" value="Class II aaRS and biotin synthetases"/>
    <property type="match status" value="1"/>
</dbReference>
<dbReference type="InterPro" id="IPR004408">
    <property type="entry name" value="Biotin_CoA_COase_ligase"/>
</dbReference>
<gene>
    <name evidence="3" type="ORF">IAA52_01520</name>
</gene>
<dbReference type="PANTHER" id="PTHR12835">
    <property type="entry name" value="BIOTIN PROTEIN LIGASE"/>
    <property type="match status" value="1"/>
</dbReference>
<dbReference type="PANTHER" id="PTHR12835:SF5">
    <property type="entry name" value="BIOTIN--PROTEIN LIGASE"/>
    <property type="match status" value="1"/>
</dbReference>
<dbReference type="Gene3D" id="2.30.30.100">
    <property type="match status" value="1"/>
</dbReference>
<dbReference type="EC" id="6.3.4.15" evidence="3"/>
<keyword evidence="1 3" id="KW-0436">Ligase</keyword>
<dbReference type="NCBIfam" id="TIGR00121">
    <property type="entry name" value="birA_ligase"/>
    <property type="match status" value="1"/>
</dbReference>
<evidence type="ECO:0000256" key="1">
    <source>
        <dbReference type="ARBA" id="ARBA00022598"/>
    </source>
</evidence>
<comment type="caution">
    <text evidence="3">The sequence shown here is derived from an EMBL/GenBank/DDBJ whole genome shotgun (WGS) entry which is preliminary data.</text>
</comment>
<dbReference type="AlphaFoldDB" id="A0A9D0ZJX6"/>
<dbReference type="InterPro" id="IPR045864">
    <property type="entry name" value="aa-tRNA-synth_II/BPL/LPL"/>
</dbReference>
<organism evidence="3 4">
    <name type="scientific">Candidatus Pullichristensenella stercorigallinarum</name>
    <dbReference type="NCBI Taxonomy" id="2840909"/>
    <lineage>
        <taxon>Bacteria</taxon>
        <taxon>Bacillati</taxon>
        <taxon>Bacillota</taxon>
        <taxon>Clostridia</taxon>
        <taxon>Candidatus Pullichristensenella</taxon>
    </lineage>
</organism>
<reference evidence="3" key="2">
    <citation type="journal article" date="2021" name="PeerJ">
        <title>Extensive microbial diversity within the chicken gut microbiome revealed by metagenomics and culture.</title>
        <authorList>
            <person name="Gilroy R."/>
            <person name="Ravi A."/>
            <person name="Getino M."/>
            <person name="Pursley I."/>
            <person name="Horton D.L."/>
            <person name="Alikhan N.F."/>
            <person name="Baker D."/>
            <person name="Gharbi K."/>
            <person name="Hall N."/>
            <person name="Watson M."/>
            <person name="Adriaenssens E.M."/>
            <person name="Foster-Nyarko E."/>
            <person name="Jarju S."/>
            <person name="Secka A."/>
            <person name="Antonio M."/>
            <person name="Oren A."/>
            <person name="Chaudhuri R.R."/>
            <person name="La Ragione R."/>
            <person name="Hildebrand F."/>
            <person name="Pallen M.J."/>
        </authorList>
    </citation>
    <scope>NUCLEOTIDE SEQUENCE</scope>
    <source>
        <strain evidence="3">ChiSjej6B24-2974</strain>
    </source>
</reference>
<dbReference type="GO" id="GO:0016740">
    <property type="term" value="F:transferase activity"/>
    <property type="evidence" value="ECO:0007669"/>
    <property type="project" value="UniProtKB-ARBA"/>
</dbReference>
<dbReference type="InterPro" id="IPR004143">
    <property type="entry name" value="BPL_LPL_catalytic"/>
</dbReference>
<dbReference type="GO" id="GO:0004077">
    <property type="term" value="F:biotin--[biotin carboxyl-carrier protein] ligase activity"/>
    <property type="evidence" value="ECO:0007669"/>
    <property type="project" value="UniProtKB-EC"/>
</dbReference>
<dbReference type="Pfam" id="PF03099">
    <property type="entry name" value="BPL_LplA_LipB"/>
    <property type="match status" value="1"/>
</dbReference>
<dbReference type="GO" id="GO:0009249">
    <property type="term" value="P:protein lipoylation"/>
    <property type="evidence" value="ECO:0007669"/>
    <property type="project" value="UniProtKB-ARBA"/>
</dbReference>
<proteinExistence type="predicted"/>
<sequence>MWQIFTFDEVDSTNAVAKRFALEGRGECAVAAARQTAGRGRLLRNWESPRGEGLWFSLLLRPENMPAAQAGGAVFVSALAMAEALAPFGEALVKWPNDLVMGGKKLCGMLAEAGFANGLCGWIVLGIGVNLLQTSFPDVLPHATSLLLQTGKRLAPEELLPRFLTCFEPWYARWQREGLSPILEGIRPLSATLGRRVRIEGREGKALDFREDGALLWRVEGKTEAVLAGDVSVRGLYGYV</sequence>
<dbReference type="GO" id="GO:0005737">
    <property type="term" value="C:cytoplasm"/>
    <property type="evidence" value="ECO:0007669"/>
    <property type="project" value="TreeGrafter"/>
</dbReference>
<feature type="domain" description="BPL/LPL catalytic" evidence="2">
    <location>
        <begin position="1"/>
        <end position="175"/>
    </location>
</feature>
<dbReference type="EMBL" id="DVFZ01000015">
    <property type="protein sequence ID" value="HIQ81760.1"/>
    <property type="molecule type" value="Genomic_DNA"/>
</dbReference>
<name>A0A9D0ZJX6_9FIRM</name>
<evidence type="ECO:0000313" key="3">
    <source>
        <dbReference type="EMBL" id="HIQ81760.1"/>
    </source>
</evidence>
<evidence type="ECO:0000259" key="2">
    <source>
        <dbReference type="PROSITE" id="PS51733"/>
    </source>
</evidence>
<evidence type="ECO:0000313" key="4">
    <source>
        <dbReference type="Proteomes" id="UP000824260"/>
    </source>
</evidence>
<dbReference type="Gene3D" id="3.30.930.10">
    <property type="entry name" value="Bira Bifunctional Protein, Domain 2"/>
    <property type="match status" value="1"/>
</dbReference>
<dbReference type="Proteomes" id="UP000824260">
    <property type="component" value="Unassembled WGS sequence"/>
</dbReference>